<dbReference type="Gene3D" id="1.10.10.10">
    <property type="entry name" value="Winged helix-like DNA-binding domain superfamily/Winged helix DNA-binding domain"/>
    <property type="match status" value="1"/>
</dbReference>
<dbReference type="PANTHER" id="PTHR33164:SF101">
    <property type="entry name" value="TRANSCRIPTIONAL REPRESSOR MPRA"/>
    <property type="match status" value="1"/>
</dbReference>
<dbReference type="eggNOG" id="COG1846">
    <property type="taxonomic scope" value="Bacteria"/>
</dbReference>
<evidence type="ECO:0000259" key="1">
    <source>
        <dbReference type="PROSITE" id="PS50995"/>
    </source>
</evidence>
<dbReference type="Pfam" id="PF00583">
    <property type="entry name" value="Acetyltransf_1"/>
    <property type="match status" value="1"/>
</dbReference>
<proteinExistence type="predicted"/>
<dbReference type="InterPro" id="IPR016181">
    <property type="entry name" value="Acyl_CoA_acyltransferase"/>
</dbReference>
<geneLocation type="plasmid" evidence="3 4">
    <name>pRAHAQ01</name>
</geneLocation>
<protein>
    <submittedName>
        <fullName evidence="3">Regulatory protein MarR</fullName>
    </submittedName>
</protein>
<dbReference type="EMBL" id="CP002506">
    <property type="protein sequence ID" value="ADW76388.1"/>
    <property type="molecule type" value="Genomic_DNA"/>
</dbReference>
<dbReference type="GO" id="GO:0006950">
    <property type="term" value="P:response to stress"/>
    <property type="evidence" value="ECO:0007669"/>
    <property type="project" value="TreeGrafter"/>
</dbReference>
<dbReference type="InterPro" id="IPR000182">
    <property type="entry name" value="GNAT_dom"/>
</dbReference>
<dbReference type="KEGG" id="rah:Rahaq_4809"/>
<name>A0A0H3FN80_RAHSY</name>
<dbReference type="GO" id="GO:0003700">
    <property type="term" value="F:DNA-binding transcription factor activity"/>
    <property type="evidence" value="ECO:0007669"/>
    <property type="project" value="InterPro"/>
</dbReference>
<evidence type="ECO:0000259" key="2">
    <source>
        <dbReference type="PROSITE" id="PS51186"/>
    </source>
</evidence>
<dbReference type="Proteomes" id="UP000007257">
    <property type="component" value="Plasmid pRAHAQ01"/>
</dbReference>
<organism evidence="3 4">
    <name type="scientific">Rahnella sp. (strain Y9602)</name>
    <dbReference type="NCBI Taxonomy" id="2703885"/>
    <lineage>
        <taxon>Bacteria</taxon>
        <taxon>Pseudomonadati</taxon>
        <taxon>Pseudomonadota</taxon>
        <taxon>Gammaproteobacteria</taxon>
        <taxon>Enterobacterales</taxon>
        <taxon>Yersiniaceae</taxon>
        <taxon>Rahnella</taxon>
    </lineage>
</organism>
<dbReference type="eggNOG" id="COG0456">
    <property type="taxonomic scope" value="Bacteria"/>
</dbReference>
<keyword evidence="3" id="KW-0614">Plasmid</keyword>
<dbReference type="InterPro" id="IPR039422">
    <property type="entry name" value="MarR/SlyA-like"/>
</dbReference>
<dbReference type="PROSITE" id="PS51186">
    <property type="entry name" value="GNAT"/>
    <property type="match status" value="1"/>
</dbReference>
<dbReference type="PANTHER" id="PTHR33164">
    <property type="entry name" value="TRANSCRIPTIONAL REGULATOR, MARR FAMILY"/>
    <property type="match status" value="1"/>
</dbReference>
<sequence length="326" mass="36824">MTAIHSIRTELRYLVRELGLLDKNCFRSGLSLTQAHLLTYLSKNGVTSFAELCLQLSMDKASLSRTLNVLAGKNYVEPVTGERDKRQKSFQLTTAGAQCLAAADASADNEFSFVQNAMELQQAQEIINGLRALRINTFRRNAARHPQRIQIEIMRSNYLPEVKKLLMETFSQEQNIPQALILLPAELKTKCWIVRSGEYVLGTVACWQENNEWHWGRFAVNPCYRGMGIGRQLARVSLTEMLEETDNVIMEARDSTVRIISELGGKITGPTRDFYGMPITPMHLKKEDFEHVTEQRKNTRLTGDCHEAKLSPAGHQGGSTVRLARK</sequence>
<evidence type="ECO:0000313" key="4">
    <source>
        <dbReference type="Proteomes" id="UP000007257"/>
    </source>
</evidence>
<dbReference type="InterPro" id="IPR000835">
    <property type="entry name" value="HTH_MarR-typ"/>
</dbReference>
<reference evidence="3 4" key="2">
    <citation type="journal article" date="2012" name="J. Bacteriol.">
        <title>Complete Genome Sequence of Rahnella sp. Strain Y9602, a Gammaproteobacterium Isolate from Metal- and Radionuclide-Contaminated Soil.</title>
        <authorList>
            <person name="Martinez R.J."/>
            <person name="Bruce D."/>
            <person name="Detter C."/>
            <person name="Goodwin L.A."/>
            <person name="Han J."/>
            <person name="Han C.S."/>
            <person name="Held B."/>
            <person name="Land M.L."/>
            <person name="Mikhailova N."/>
            <person name="Nolan M."/>
            <person name="Pennacchio L."/>
            <person name="Pitluck S."/>
            <person name="Tapia R."/>
            <person name="Woyke T."/>
            <person name="Sobecky P.A."/>
        </authorList>
    </citation>
    <scope>NUCLEOTIDE SEQUENCE [LARGE SCALE GENOMIC DNA]</scope>
    <source>
        <strain evidence="3 4">Y9602</strain>
        <plasmid evidence="3 4">pRAHAQ01</plasmid>
    </source>
</reference>
<dbReference type="CDD" id="cd04301">
    <property type="entry name" value="NAT_SF"/>
    <property type="match status" value="1"/>
</dbReference>
<reference evidence="4" key="1">
    <citation type="submission" date="2011-01" db="EMBL/GenBank/DDBJ databases">
        <title>Complete sequence of plasmid1 of Rahnella sp. Y9602.</title>
        <authorList>
            <consortium name="US DOE Joint Genome Institute"/>
            <person name="Lucas S."/>
            <person name="Copeland A."/>
            <person name="Lapidus A."/>
            <person name="Cheng J.-F."/>
            <person name="Goodwin L."/>
            <person name="Pitluck S."/>
            <person name="Lu M."/>
            <person name="Detter J.C."/>
            <person name="Han C."/>
            <person name="Tapia R."/>
            <person name="Land M."/>
            <person name="Hauser L."/>
            <person name="Kyrpides N."/>
            <person name="Ivanova N."/>
            <person name="Ovchinnikova G."/>
            <person name="Pagani I."/>
            <person name="Sobecky P.A."/>
            <person name="Martinez R.J."/>
            <person name="Woyke T."/>
        </authorList>
    </citation>
    <scope>NUCLEOTIDE SEQUENCE [LARGE SCALE GENOMIC DNA]</scope>
    <source>
        <strain evidence="4">Y9602</strain>
        <plasmid evidence="4">pRAHAQ01</plasmid>
    </source>
</reference>
<dbReference type="InterPro" id="IPR036388">
    <property type="entry name" value="WH-like_DNA-bd_sf"/>
</dbReference>
<dbReference type="Gene3D" id="3.40.630.30">
    <property type="match status" value="1"/>
</dbReference>
<dbReference type="InterPro" id="IPR036390">
    <property type="entry name" value="WH_DNA-bd_sf"/>
</dbReference>
<dbReference type="OrthoDB" id="9796171at2"/>
<dbReference type="GO" id="GO:0016747">
    <property type="term" value="F:acyltransferase activity, transferring groups other than amino-acyl groups"/>
    <property type="evidence" value="ECO:0007669"/>
    <property type="project" value="InterPro"/>
</dbReference>
<dbReference type="SUPFAM" id="SSF46785">
    <property type="entry name" value="Winged helix' DNA-binding domain"/>
    <property type="match status" value="1"/>
</dbReference>
<dbReference type="Pfam" id="PF12802">
    <property type="entry name" value="MarR_2"/>
    <property type="match status" value="1"/>
</dbReference>
<accession>A0A0H3FN80</accession>
<dbReference type="SUPFAM" id="SSF55729">
    <property type="entry name" value="Acyl-CoA N-acyltransferases (Nat)"/>
    <property type="match status" value="1"/>
</dbReference>
<dbReference type="RefSeq" id="WP_013578069.1">
    <property type="nucleotide sequence ID" value="NC_015062.1"/>
</dbReference>
<dbReference type="AlphaFoldDB" id="A0A0H3FN80"/>
<dbReference type="PROSITE" id="PS50995">
    <property type="entry name" value="HTH_MARR_2"/>
    <property type="match status" value="1"/>
</dbReference>
<evidence type="ECO:0000313" key="3">
    <source>
        <dbReference type="EMBL" id="ADW76388.1"/>
    </source>
</evidence>
<feature type="domain" description="HTH marR-type" evidence="1">
    <location>
        <begin position="1"/>
        <end position="132"/>
    </location>
</feature>
<dbReference type="SMART" id="SM00347">
    <property type="entry name" value="HTH_MARR"/>
    <property type="match status" value="1"/>
</dbReference>
<dbReference type="HOGENOM" id="CLU_929700_0_0_6"/>
<feature type="domain" description="N-acetyltransferase" evidence="2">
    <location>
        <begin position="149"/>
        <end position="287"/>
    </location>
</feature>
<gene>
    <name evidence="3" type="ordered locus">Rahaq_4809</name>
</gene>